<dbReference type="STRING" id="455.Ljam_1903"/>
<evidence type="ECO:0000256" key="1">
    <source>
        <dbReference type="SAM" id="Phobius"/>
    </source>
</evidence>
<keyword evidence="1" id="KW-0472">Membrane</keyword>
<dbReference type="Gene3D" id="3.30.700.10">
    <property type="entry name" value="Glycoprotein, Type 4 Pilin"/>
    <property type="match status" value="1"/>
</dbReference>
<gene>
    <name evidence="4" type="ORF">A8135_07120</name>
    <name evidence="3" type="ORF">Ljam_1903</name>
</gene>
<reference evidence="3 5" key="1">
    <citation type="submission" date="2015-11" db="EMBL/GenBank/DDBJ databases">
        <title>Genomic analysis of 38 Legionella species identifies large and diverse effector repertoires.</title>
        <authorList>
            <person name="Burstein D."/>
            <person name="Amaro F."/>
            <person name="Zusman T."/>
            <person name="Lifshitz Z."/>
            <person name="Cohen O."/>
            <person name="Gilbert J.A."/>
            <person name="Pupko T."/>
            <person name="Shuman H.A."/>
            <person name="Segal G."/>
        </authorList>
    </citation>
    <scope>NUCLEOTIDE SEQUENCE [LARGE SCALE GENOMIC DNA]</scope>
    <source>
        <strain evidence="3 5">JA-26-G1-E2</strain>
    </source>
</reference>
<dbReference type="Pfam" id="PF08334">
    <property type="entry name" value="T2SSG"/>
    <property type="match status" value="1"/>
</dbReference>
<organism evidence="3 5">
    <name type="scientific">Legionella jamestowniensis</name>
    <dbReference type="NCBI Taxonomy" id="455"/>
    <lineage>
        <taxon>Bacteria</taxon>
        <taxon>Pseudomonadati</taxon>
        <taxon>Pseudomonadota</taxon>
        <taxon>Gammaproteobacteria</taxon>
        <taxon>Legionellales</taxon>
        <taxon>Legionellaceae</taxon>
        <taxon>Legionella</taxon>
    </lineage>
</organism>
<dbReference type="GO" id="GO:0015628">
    <property type="term" value="P:protein secretion by the type II secretion system"/>
    <property type="evidence" value="ECO:0007669"/>
    <property type="project" value="InterPro"/>
</dbReference>
<keyword evidence="1" id="KW-0812">Transmembrane</keyword>
<sequence length="155" mass="17887">MKKSQTNTWVGKKSGATVIEIILTIMLLVLLVAIVVSIYLHINWKKSPETIKENKDILRLENAMRFYKLDNGFYPSNTQGLEALLKKPVTEPIPQHWTRYLKKIPKDPWGVAYHYSNPGRFHAIEIYSCGPTGKQNPWVKLKHWLTSNPKINCKS</sequence>
<dbReference type="EMBL" id="LYOZ01000001">
    <property type="protein sequence ID" value="OCH99446.1"/>
    <property type="molecule type" value="Genomic_DNA"/>
</dbReference>
<reference evidence="4 6" key="2">
    <citation type="submission" date="2016-05" db="EMBL/GenBank/DDBJ databases">
        <authorList>
            <person name="Prochazka B."/>
            <person name="Indra A."/>
            <person name="Hasenberger P."/>
            <person name="Blaschitz M."/>
            <person name="Wagner L."/>
            <person name="Wewalka G."/>
            <person name="Sorschag S."/>
            <person name="Schmid D."/>
            <person name="Ruppitsch W."/>
        </authorList>
    </citation>
    <scope>NUCLEOTIDE SEQUENCE [LARGE SCALE GENOMIC DNA]</scope>
    <source>
        <strain evidence="4 6">974010_12</strain>
    </source>
</reference>
<dbReference type="InterPro" id="IPR045584">
    <property type="entry name" value="Pilin-like"/>
</dbReference>
<dbReference type="InterPro" id="IPR010054">
    <property type="entry name" value="Type2_sec_GspG"/>
</dbReference>
<evidence type="ECO:0000313" key="6">
    <source>
        <dbReference type="Proteomes" id="UP000093336"/>
    </source>
</evidence>
<dbReference type="Proteomes" id="UP000093336">
    <property type="component" value="Unassembled WGS sequence"/>
</dbReference>
<evidence type="ECO:0000313" key="5">
    <source>
        <dbReference type="Proteomes" id="UP000054715"/>
    </source>
</evidence>
<proteinExistence type="predicted"/>
<feature type="domain" description="Type II secretion system protein GspG C-terminal" evidence="2">
    <location>
        <begin position="51"/>
        <end position="135"/>
    </location>
</feature>
<keyword evidence="1" id="KW-1133">Transmembrane helix</keyword>
<accession>A0A0W0UJ10</accession>
<dbReference type="GO" id="GO:0015627">
    <property type="term" value="C:type II protein secretion system complex"/>
    <property type="evidence" value="ECO:0007669"/>
    <property type="project" value="InterPro"/>
</dbReference>
<comment type="caution">
    <text evidence="3">The sequence shown here is derived from an EMBL/GenBank/DDBJ whole genome shotgun (WGS) entry which is preliminary data.</text>
</comment>
<evidence type="ECO:0000313" key="3">
    <source>
        <dbReference type="EMBL" id="KTD07708.1"/>
    </source>
</evidence>
<dbReference type="SUPFAM" id="SSF54523">
    <property type="entry name" value="Pili subunits"/>
    <property type="match status" value="1"/>
</dbReference>
<evidence type="ECO:0000313" key="4">
    <source>
        <dbReference type="EMBL" id="OCH99446.1"/>
    </source>
</evidence>
<evidence type="ECO:0000259" key="2">
    <source>
        <dbReference type="Pfam" id="PF08334"/>
    </source>
</evidence>
<dbReference type="PATRIC" id="fig|455.5.peg.2003"/>
<dbReference type="OrthoDB" id="9795612at2"/>
<dbReference type="RefSeq" id="WP_058449802.1">
    <property type="nucleotide sequence ID" value="NZ_CAAAJF010000002.1"/>
</dbReference>
<dbReference type="EMBL" id="LNYG01000013">
    <property type="protein sequence ID" value="KTD07708.1"/>
    <property type="molecule type" value="Genomic_DNA"/>
</dbReference>
<feature type="transmembrane region" description="Helical" evidence="1">
    <location>
        <begin position="21"/>
        <end position="42"/>
    </location>
</feature>
<keyword evidence="6" id="KW-1185">Reference proteome</keyword>
<dbReference type="InterPro" id="IPR013545">
    <property type="entry name" value="T2SS_protein-GspG_C"/>
</dbReference>
<dbReference type="NCBIfam" id="TIGR01710">
    <property type="entry name" value="typeII_sec_gspG"/>
    <property type="match status" value="1"/>
</dbReference>
<name>A0A0W0UJ10_9GAMM</name>
<dbReference type="Proteomes" id="UP000054715">
    <property type="component" value="Unassembled WGS sequence"/>
</dbReference>
<dbReference type="AlphaFoldDB" id="A0A0W0UJ10"/>
<protein>
    <submittedName>
        <fullName evidence="4">Type II secretion system protein GspG</fullName>
    </submittedName>
</protein>